<keyword evidence="6" id="KW-0560">Oxidoreductase</keyword>
<dbReference type="Proteomes" id="UP000755585">
    <property type="component" value="Unassembled WGS sequence"/>
</dbReference>
<keyword evidence="7" id="KW-0520">NAD</keyword>
<dbReference type="Gene3D" id="3.40.50.720">
    <property type="entry name" value="NAD(P)-binding Rossmann-like Domain"/>
    <property type="match status" value="1"/>
</dbReference>
<keyword evidence="9" id="KW-0275">Fatty acid biosynthesis</keyword>
<evidence type="ECO:0000313" key="14">
    <source>
        <dbReference type="Proteomes" id="UP000755585"/>
    </source>
</evidence>
<dbReference type="Pfam" id="PF12241">
    <property type="entry name" value="Enoyl_reductase"/>
    <property type="match status" value="1"/>
</dbReference>
<gene>
    <name evidence="13" type="ORF">JOF29_002052</name>
</gene>
<evidence type="ECO:0000313" key="13">
    <source>
        <dbReference type="EMBL" id="MBP2350969.1"/>
    </source>
</evidence>
<comment type="catalytic activity">
    <reaction evidence="10">
        <text>a 2,3-saturated acyl-CoA + NAD(+) = a (2E)-enoyl-CoA + NADH + H(+)</text>
        <dbReference type="Rhea" id="RHEA:18177"/>
        <dbReference type="ChEBI" id="CHEBI:15378"/>
        <dbReference type="ChEBI" id="CHEBI:57540"/>
        <dbReference type="ChEBI" id="CHEBI:57945"/>
        <dbReference type="ChEBI" id="CHEBI:58856"/>
        <dbReference type="ChEBI" id="CHEBI:65111"/>
        <dbReference type="EC" id="1.3.1.44"/>
    </reaction>
</comment>
<proteinExistence type="predicted"/>
<evidence type="ECO:0000256" key="2">
    <source>
        <dbReference type="ARBA" id="ARBA00011245"/>
    </source>
</evidence>
<evidence type="ECO:0000256" key="3">
    <source>
        <dbReference type="ARBA" id="ARBA00011983"/>
    </source>
</evidence>
<keyword evidence="8" id="KW-0443">Lipid metabolism</keyword>
<evidence type="ECO:0000256" key="5">
    <source>
        <dbReference type="ARBA" id="ARBA00022832"/>
    </source>
</evidence>
<dbReference type="PANTHER" id="PTHR37480">
    <property type="entry name" value="ENOYL-[ACYL-CARRIER-PROTEIN] REDUCTASE [NADH]"/>
    <property type="match status" value="1"/>
</dbReference>
<evidence type="ECO:0000256" key="4">
    <source>
        <dbReference type="ARBA" id="ARBA00022516"/>
    </source>
</evidence>
<evidence type="ECO:0000256" key="9">
    <source>
        <dbReference type="ARBA" id="ARBA00023160"/>
    </source>
</evidence>
<name>A0ABS4UH63_9ACTN</name>
<feature type="domain" description="Trans-2-enoyl-CoA reductase catalytic" evidence="12">
    <location>
        <begin position="2"/>
        <end position="44"/>
    </location>
</feature>
<evidence type="ECO:0000256" key="1">
    <source>
        <dbReference type="ARBA" id="ARBA00005189"/>
    </source>
</evidence>
<evidence type="ECO:0000256" key="6">
    <source>
        <dbReference type="ARBA" id="ARBA00023002"/>
    </source>
</evidence>
<sequence length="131" mass="14315">MTSVNGAAVTQASSAIPGIGLYVSLLHKVTGLQTPVEQSIALWDQLTGEAPLDLDDEGRIRLDRWELNDEVQSAVRAQWELVTQENIAEVADAAWFLAEVRRLYGFGVPDVEYDAETEVDVDWPTATATGV</sequence>
<dbReference type="InterPro" id="IPR010758">
    <property type="entry name" value="Trans-2-enoyl-CoA_reductase"/>
</dbReference>
<accession>A0ABS4UH63</accession>
<keyword evidence="5" id="KW-0276">Fatty acid metabolism</keyword>
<dbReference type="EC" id="1.3.1.44" evidence="3"/>
<evidence type="ECO:0000256" key="10">
    <source>
        <dbReference type="ARBA" id="ARBA00048302"/>
    </source>
</evidence>
<comment type="caution">
    <text evidence="13">The sequence shown here is derived from an EMBL/GenBank/DDBJ whole genome shotgun (WGS) entry which is preliminary data.</text>
</comment>
<feature type="domain" description="Enoyl reductase FAD binding" evidence="11">
    <location>
        <begin position="54"/>
        <end position="116"/>
    </location>
</feature>
<dbReference type="EMBL" id="JAGINT010000001">
    <property type="protein sequence ID" value="MBP2350969.1"/>
    <property type="molecule type" value="Genomic_DNA"/>
</dbReference>
<keyword evidence="14" id="KW-1185">Reference proteome</keyword>
<dbReference type="InterPro" id="IPR024906">
    <property type="entry name" value="Eno_Rdtase_FAD-bd_dom"/>
</dbReference>
<keyword evidence="4" id="KW-0444">Lipid biosynthesis</keyword>
<comment type="subunit">
    <text evidence="2">Monomer.</text>
</comment>
<organism evidence="13 14">
    <name type="scientific">Kribbella aluminosa</name>
    <dbReference type="NCBI Taxonomy" id="416017"/>
    <lineage>
        <taxon>Bacteria</taxon>
        <taxon>Bacillati</taxon>
        <taxon>Actinomycetota</taxon>
        <taxon>Actinomycetes</taxon>
        <taxon>Propionibacteriales</taxon>
        <taxon>Kribbellaceae</taxon>
        <taxon>Kribbella</taxon>
    </lineage>
</organism>
<comment type="pathway">
    <text evidence="1">Lipid metabolism.</text>
</comment>
<protein>
    <recommendedName>
        <fullName evidence="3">trans-2-enoyl-CoA reductase (NAD(+))</fullName>
        <ecNumber evidence="3">1.3.1.44</ecNumber>
    </recommendedName>
</protein>
<evidence type="ECO:0000256" key="7">
    <source>
        <dbReference type="ARBA" id="ARBA00023027"/>
    </source>
</evidence>
<evidence type="ECO:0000256" key="8">
    <source>
        <dbReference type="ARBA" id="ARBA00023098"/>
    </source>
</evidence>
<reference evidence="13 14" key="1">
    <citation type="submission" date="2021-03" db="EMBL/GenBank/DDBJ databases">
        <title>Sequencing the genomes of 1000 actinobacteria strains.</title>
        <authorList>
            <person name="Klenk H.-P."/>
        </authorList>
    </citation>
    <scope>NUCLEOTIDE SEQUENCE [LARGE SCALE GENOMIC DNA]</scope>
    <source>
        <strain evidence="13 14">DSM 18824</strain>
    </source>
</reference>
<dbReference type="Pfam" id="PF07055">
    <property type="entry name" value="Eno-Rase_FAD_bd"/>
    <property type="match status" value="1"/>
</dbReference>
<evidence type="ECO:0000259" key="11">
    <source>
        <dbReference type="Pfam" id="PF07055"/>
    </source>
</evidence>
<dbReference type="InterPro" id="IPR024910">
    <property type="entry name" value="Enoyl-CoA_Rdtase_cat_dom"/>
</dbReference>
<evidence type="ECO:0000259" key="12">
    <source>
        <dbReference type="Pfam" id="PF12241"/>
    </source>
</evidence>
<dbReference type="PANTHER" id="PTHR37480:SF1">
    <property type="entry name" value="ENOYL-[ACYL-CARRIER-PROTEIN] REDUCTASE [NADH]"/>
    <property type="match status" value="1"/>
</dbReference>